<organism evidence="2 3">
    <name type="scientific">Glycocaulis alkaliphilus</name>
    <dbReference type="NCBI Taxonomy" id="1434191"/>
    <lineage>
        <taxon>Bacteria</taxon>
        <taxon>Pseudomonadati</taxon>
        <taxon>Pseudomonadota</taxon>
        <taxon>Alphaproteobacteria</taxon>
        <taxon>Maricaulales</taxon>
        <taxon>Maricaulaceae</taxon>
        <taxon>Glycocaulis</taxon>
    </lineage>
</organism>
<dbReference type="InterPro" id="IPR010985">
    <property type="entry name" value="Ribbon_hlx_hlx"/>
</dbReference>
<accession>A0A3T0EBF9</accession>
<keyword evidence="1" id="KW-0812">Transmembrane</keyword>
<evidence type="ECO:0000313" key="2">
    <source>
        <dbReference type="EMBL" id="AZU04751.1"/>
    </source>
</evidence>
<keyword evidence="1" id="KW-1133">Transmembrane helix</keyword>
<dbReference type="KEGG" id="gak:X907_2236"/>
<name>A0A3T0EBF9_9PROT</name>
<keyword evidence="1" id="KW-0472">Membrane</keyword>
<dbReference type="Proteomes" id="UP000286954">
    <property type="component" value="Chromosome"/>
</dbReference>
<dbReference type="EMBL" id="CP018911">
    <property type="protein sequence ID" value="AZU04751.1"/>
    <property type="molecule type" value="Genomic_DNA"/>
</dbReference>
<dbReference type="SUPFAM" id="SSF47598">
    <property type="entry name" value="Ribbon-helix-helix"/>
    <property type="match status" value="1"/>
</dbReference>
<proteinExistence type="predicted"/>
<evidence type="ECO:0000256" key="1">
    <source>
        <dbReference type="SAM" id="Phobius"/>
    </source>
</evidence>
<keyword evidence="3" id="KW-1185">Reference proteome</keyword>
<dbReference type="GO" id="GO:0006355">
    <property type="term" value="P:regulation of DNA-templated transcription"/>
    <property type="evidence" value="ECO:0007669"/>
    <property type="project" value="InterPro"/>
</dbReference>
<dbReference type="AlphaFoldDB" id="A0A3T0EBF9"/>
<reference evidence="2 3" key="1">
    <citation type="submission" date="2016-12" db="EMBL/GenBank/DDBJ databases">
        <title>The genome of dimorphic prosthecate Glycocaulis alkaliphilus 6b-8t, isolated from crude oil dictates its adaptability in petroleum environments.</title>
        <authorList>
            <person name="Wu X.-L."/>
            <person name="Geng S."/>
        </authorList>
    </citation>
    <scope>NUCLEOTIDE SEQUENCE [LARGE SCALE GENOMIC DNA]</scope>
    <source>
        <strain evidence="2 3">6B-8</strain>
    </source>
</reference>
<evidence type="ECO:0000313" key="3">
    <source>
        <dbReference type="Proteomes" id="UP000286954"/>
    </source>
</evidence>
<gene>
    <name evidence="2" type="ORF">X907_2236</name>
</gene>
<sequence>MASQRAFTLGDAMKRDRIKKLKANAKLDVRLPDQLKEEFLARCREEGVSSGAVIRSLILEYLRTRPRQLSALAEGLKETIMKGHRWVFGGIGAAAAAAMGTAVLLFAPMANAEDVEVGFALRVAEATQSSSMSGDYRIALGEPVMLFLEDQPLEAQYGLVIIVNACAVEAPEEGARAARRPACELVWEFEVFEAVEWRRNELGGVSVTEKRVLATPRLTSGRHAAVSFEVGAVTADGAPRGLVSGEFALRSES</sequence>
<feature type="transmembrane region" description="Helical" evidence="1">
    <location>
        <begin position="86"/>
        <end position="107"/>
    </location>
</feature>
<protein>
    <submittedName>
        <fullName evidence="2">Uncharacterized protein</fullName>
    </submittedName>
</protein>